<dbReference type="InterPro" id="IPR017978">
    <property type="entry name" value="GPCR_3_C"/>
</dbReference>
<evidence type="ECO:0000256" key="4">
    <source>
        <dbReference type="ARBA" id="ARBA00023040"/>
    </source>
</evidence>
<feature type="transmembrane region" description="Helical" evidence="9">
    <location>
        <begin position="497"/>
        <end position="517"/>
    </location>
</feature>
<keyword evidence="8" id="KW-0807">Transducer</keyword>
<evidence type="ECO:0000256" key="2">
    <source>
        <dbReference type="ARBA" id="ARBA00022692"/>
    </source>
</evidence>
<dbReference type="InterPro" id="IPR001828">
    <property type="entry name" value="ANF_lig-bd_rcpt"/>
</dbReference>
<evidence type="ECO:0000259" key="10">
    <source>
        <dbReference type="PROSITE" id="PS50259"/>
    </source>
</evidence>
<evidence type="ECO:0000256" key="3">
    <source>
        <dbReference type="ARBA" id="ARBA00022989"/>
    </source>
</evidence>
<dbReference type="Pfam" id="PF00003">
    <property type="entry name" value="7tm_3"/>
    <property type="match status" value="1"/>
</dbReference>
<evidence type="ECO:0000256" key="5">
    <source>
        <dbReference type="ARBA" id="ARBA00023136"/>
    </source>
</evidence>
<protein>
    <submittedName>
        <fullName evidence="11">Metabotropic GABA-B receptor subtype 3A</fullName>
    </submittedName>
</protein>
<keyword evidence="6 11" id="KW-0675">Receptor</keyword>
<dbReference type="PANTHER" id="PTHR10519">
    <property type="entry name" value="GABA-B RECEPTOR"/>
    <property type="match status" value="1"/>
</dbReference>
<dbReference type="PRINTS" id="PR01176">
    <property type="entry name" value="GABABRECEPTR"/>
</dbReference>
<evidence type="ECO:0000256" key="8">
    <source>
        <dbReference type="ARBA" id="ARBA00023224"/>
    </source>
</evidence>
<dbReference type="GO" id="GO:0038039">
    <property type="term" value="C:G protein-coupled receptor heterodimeric complex"/>
    <property type="evidence" value="ECO:0007669"/>
    <property type="project" value="TreeGrafter"/>
</dbReference>
<evidence type="ECO:0000256" key="1">
    <source>
        <dbReference type="ARBA" id="ARBA00004141"/>
    </source>
</evidence>
<organism evidence="11 12">
    <name type="scientific">Clydaea vesicula</name>
    <dbReference type="NCBI Taxonomy" id="447962"/>
    <lineage>
        <taxon>Eukaryota</taxon>
        <taxon>Fungi</taxon>
        <taxon>Fungi incertae sedis</taxon>
        <taxon>Chytridiomycota</taxon>
        <taxon>Chytridiomycota incertae sedis</taxon>
        <taxon>Chytridiomycetes</taxon>
        <taxon>Lobulomycetales</taxon>
        <taxon>Lobulomycetaceae</taxon>
        <taxon>Clydaea</taxon>
    </lineage>
</organism>
<dbReference type="InterPro" id="IPR002455">
    <property type="entry name" value="GPCR3_GABA-B"/>
</dbReference>
<dbReference type="GO" id="GO:0004965">
    <property type="term" value="F:G protein-coupled GABA receptor activity"/>
    <property type="evidence" value="ECO:0007669"/>
    <property type="project" value="InterPro"/>
</dbReference>
<accession>A0AAD5XVN7</accession>
<dbReference type="GO" id="GO:0007214">
    <property type="term" value="P:gamma-aminobutyric acid signaling pathway"/>
    <property type="evidence" value="ECO:0007669"/>
    <property type="project" value="TreeGrafter"/>
</dbReference>
<evidence type="ECO:0000313" key="11">
    <source>
        <dbReference type="EMBL" id="KAJ3220432.1"/>
    </source>
</evidence>
<keyword evidence="12" id="KW-1185">Reference proteome</keyword>
<evidence type="ECO:0000256" key="7">
    <source>
        <dbReference type="ARBA" id="ARBA00023180"/>
    </source>
</evidence>
<comment type="caution">
    <text evidence="11">The sequence shown here is derived from an EMBL/GenBank/DDBJ whole genome shotgun (WGS) entry which is preliminary data.</text>
</comment>
<comment type="subcellular location">
    <subcellularLocation>
        <location evidence="1">Membrane</location>
        <topology evidence="1">Multi-pass membrane protein</topology>
    </subcellularLocation>
</comment>
<dbReference type="Pfam" id="PF01094">
    <property type="entry name" value="ANF_receptor"/>
    <property type="match status" value="1"/>
</dbReference>
<dbReference type="PROSITE" id="PS50259">
    <property type="entry name" value="G_PROTEIN_RECEP_F3_4"/>
    <property type="match status" value="1"/>
</dbReference>
<dbReference type="PRINTS" id="PR00248">
    <property type="entry name" value="GPCRMGR"/>
</dbReference>
<feature type="transmembrane region" description="Helical" evidence="9">
    <location>
        <begin position="575"/>
        <end position="599"/>
    </location>
</feature>
<dbReference type="SUPFAM" id="SSF53822">
    <property type="entry name" value="Periplasmic binding protein-like I"/>
    <property type="match status" value="1"/>
</dbReference>
<dbReference type="Proteomes" id="UP001211065">
    <property type="component" value="Unassembled WGS sequence"/>
</dbReference>
<feature type="transmembrane region" description="Helical" evidence="9">
    <location>
        <begin position="605"/>
        <end position="628"/>
    </location>
</feature>
<dbReference type="InterPro" id="IPR028082">
    <property type="entry name" value="Peripla_BP_I"/>
</dbReference>
<keyword evidence="2 9" id="KW-0812">Transmembrane</keyword>
<dbReference type="EMBL" id="JADGJW010000304">
    <property type="protein sequence ID" value="KAJ3220432.1"/>
    <property type="molecule type" value="Genomic_DNA"/>
</dbReference>
<dbReference type="InterPro" id="IPR000337">
    <property type="entry name" value="GPCR_3"/>
</dbReference>
<keyword evidence="7" id="KW-0325">Glycoprotein</keyword>
<feature type="transmembrane region" description="Helical" evidence="9">
    <location>
        <begin position="425"/>
        <end position="447"/>
    </location>
</feature>
<keyword evidence="3 9" id="KW-1133">Transmembrane helix</keyword>
<feature type="transmembrane region" description="Helical" evidence="9">
    <location>
        <begin position="459"/>
        <end position="477"/>
    </location>
</feature>
<feature type="transmembrane region" description="Helical" evidence="9">
    <location>
        <begin position="541"/>
        <end position="563"/>
    </location>
</feature>
<feature type="transmembrane region" description="Helical" evidence="9">
    <location>
        <begin position="391"/>
        <end position="413"/>
    </location>
</feature>
<sequence>MWWTLKVAVDDLNAKNLISGVHFNLLTKPNEGKINVAVQNVVETMTQKSLADSPVVGFVGDSTSAFSIAMSLTSNAFKVLQCSGTATSPELSVKSTHPTFFRTVSPDTYQAPAIAHYIKSVGWKKVAVFASNNAYGLYLGQEFQSVSSTLGIKIKLFYSYDPTNANFTDAAQKIYESGSRIIVIFLRETAKLGMVSSSYVYIGSDGLYTDPPKNTVTNTTDLLNLERIILISPLGISASTVFYSLQEKFLKQFPLSGVTTISSTLSLFYDCVLSIGEAVKDYSNTNSIEDFSSVNMTSPKISLANVKKVNFLGATGNVSFDKNGDPTAALYKIAQFTSRQSTSLHVICIIDGKTGARMENVSQPNFFEDSTKIPSDSPDIFEINLSSTGNLIIFIYFCLSLAINLVSIIYLIIKKNAKAVKATSLFFLFWISIGLTMIWISIVFFINTYTDISCLLQQWVFWIAFGVVFSSLLVKVFRVYKIFSSLRVLTLQTKQLFGFSSLIVLGEIIILATFTILDPPRAVFVELPNMTYYTCYSHNQVHFTTVMIVYNGLLLLLVTLFAYKTRNVYENVRETFWIFQLSSNITLCCSITTLLLFLLNNNNPALIFYIRMTSMAFLATITYGRIVYSVLYIPDKVNEENLTGSALMEILDIDSSHRSDYGSLTQGAKMPSTASLLISLKDSKSLFGKWEKCYLTIYSKHLVIGKFHSNHLVNTGISILCTKDMKIKDIEKITFQIIISDRVFTIECEENAKDKIIGIIGEMISNQKKSGNVLESKELNSNYSV</sequence>
<dbReference type="PANTHER" id="PTHR10519:SF20">
    <property type="entry name" value="G-PROTEIN COUPLED RECEPTOR 156-RELATED"/>
    <property type="match status" value="1"/>
</dbReference>
<dbReference type="AlphaFoldDB" id="A0AAD5XVN7"/>
<name>A0AAD5XVN7_9FUNG</name>
<keyword evidence="5 9" id="KW-0472">Membrane</keyword>
<evidence type="ECO:0000256" key="6">
    <source>
        <dbReference type="ARBA" id="ARBA00023170"/>
    </source>
</evidence>
<reference evidence="11" key="1">
    <citation type="submission" date="2020-05" db="EMBL/GenBank/DDBJ databases">
        <title>Phylogenomic resolution of chytrid fungi.</title>
        <authorList>
            <person name="Stajich J.E."/>
            <person name="Amses K."/>
            <person name="Simmons R."/>
            <person name="Seto K."/>
            <person name="Myers J."/>
            <person name="Bonds A."/>
            <person name="Quandt C.A."/>
            <person name="Barry K."/>
            <person name="Liu P."/>
            <person name="Grigoriev I."/>
            <person name="Longcore J.E."/>
            <person name="James T.Y."/>
        </authorList>
    </citation>
    <scope>NUCLEOTIDE SEQUENCE</scope>
    <source>
        <strain evidence="11">JEL0476</strain>
    </source>
</reference>
<feature type="domain" description="G-protein coupled receptors family 3 profile" evidence="10">
    <location>
        <begin position="389"/>
        <end position="633"/>
    </location>
</feature>
<dbReference type="Gene3D" id="3.40.50.2300">
    <property type="match status" value="2"/>
</dbReference>
<evidence type="ECO:0000256" key="9">
    <source>
        <dbReference type="SAM" id="Phobius"/>
    </source>
</evidence>
<gene>
    <name evidence="11" type="primary">GABA-B-R3</name>
    <name evidence="11" type="ORF">HK099_004367</name>
</gene>
<evidence type="ECO:0000313" key="12">
    <source>
        <dbReference type="Proteomes" id="UP001211065"/>
    </source>
</evidence>
<keyword evidence="4" id="KW-0297">G-protein coupled receptor</keyword>
<proteinExistence type="predicted"/>